<organism evidence="2 3">
    <name type="scientific">Prorocentrum cordatum</name>
    <dbReference type="NCBI Taxonomy" id="2364126"/>
    <lineage>
        <taxon>Eukaryota</taxon>
        <taxon>Sar</taxon>
        <taxon>Alveolata</taxon>
        <taxon>Dinophyceae</taxon>
        <taxon>Prorocentrales</taxon>
        <taxon>Prorocentraceae</taxon>
        <taxon>Prorocentrum</taxon>
    </lineage>
</organism>
<dbReference type="Proteomes" id="UP001189429">
    <property type="component" value="Unassembled WGS sequence"/>
</dbReference>
<protein>
    <submittedName>
        <fullName evidence="2">Uncharacterized protein</fullName>
    </submittedName>
</protein>
<evidence type="ECO:0000256" key="1">
    <source>
        <dbReference type="SAM" id="Coils"/>
    </source>
</evidence>
<accession>A0ABN9T7T1</accession>
<evidence type="ECO:0000313" key="3">
    <source>
        <dbReference type="Proteomes" id="UP001189429"/>
    </source>
</evidence>
<comment type="caution">
    <text evidence="2">The sequence shown here is derived from an EMBL/GenBank/DDBJ whole genome shotgun (WGS) entry which is preliminary data.</text>
</comment>
<gene>
    <name evidence="2" type="ORF">PCOR1329_LOCUS36363</name>
</gene>
<keyword evidence="3" id="KW-1185">Reference proteome</keyword>
<feature type="coiled-coil region" evidence="1">
    <location>
        <begin position="7"/>
        <end position="37"/>
    </location>
</feature>
<sequence>EQQGALRRALAEERRRGEALRQQLEELRDASQDESAQAGHNALVLEEELSKVLEEHAALRGALRRAGERAEADRAAALLSEQRGVELGRRLQEARQVCAELVEDRQRRFVELQARNAARKDDVARLQEALEQRRAMAQLAQAELEQAIRQRRESLAAAVA</sequence>
<name>A0ABN9T7T1_9DINO</name>
<feature type="non-terminal residue" evidence="2">
    <location>
        <position position="1"/>
    </location>
</feature>
<proteinExistence type="predicted"/>
<keyword evidence="1" id="KW-0175">Coiled coil</keyword>
<feature type="coiled-coil region" evidence="1">
    <location>
        <begin position="123"/>
        <end position="157"/>
    </location>
</feature>
<dbReference type="EMBL" id="CAUYUJ010014425">
    <property type="protein sequence ID" value="CAK0841068.1"/>
    <property type="molecule type" value="Genomic_DNA"/>
</dbReference>
<reference evidence="2" key="1">
    <citation type="submission" date="2023-10" db="EMBL/GenBank/DDBJ databases">
        <authorList>
            <person name="Chen Y."/>
            <person name="Shah S."/>
            <person name="Dougan E. K."/>
            <person name="Thang M."/>
            <person name="Chan C."/>
        </authorList>
    </citation>
    <scope>NUCLEOTIDE SEQUENCE [LARGE SCALE GENOMIC DNA]</scope>
</reference>
<evidence type="ECO:0000313" key="2">
    <source>
        <dbReference type="EMBL" id="CAK0841068.1"/>
    </source>
</evidence>